<organism evidence="3 4">
    <name type="scientific">SAR86 cluster bacterium</name>
    <dbReference type="NCBI Taxonomy" id="2030880"/>
    <lineage>
        <taxon>Bacteria</taxon>
        <taxon>Pseudomonadati</taxon>
        <taxon>Pseudomonadota</taxon>
        <taxon>Gammaproteobacteria</taxon>
        <taxon>SAR86 cluster</taxon>
    </lineage>
</organism>
<dbReference type="InterPro" id="IPR003593">
    <property type="entry name" value="AAA+_ATPase"/>
</dbReference>
<name>A0A2A5AVB9_9GAMM</name>
<sequence>MSLDNNDKKTLYCLADHASFNDERGMLIPILEKTFEGISSVEADSFPNNGRIHVTKGYSRMIDSQAPSAIFKVEAGVSYGWPPDDDDHYNKKSKFSTYDKLIERAKPLEVTKILPSTYPNPEKSSGLMCESKFYPPEIFFIEATNNAGIEVLIGPVSLASDSVENFGSGYRFSYNGFDKPVGGGDWAKIMQVPHSSLEFEKSLISEFSIVETEFGGYVVGPLPHLSAILVDLSTNENLLNWAHKQIRSSDRELPHKIALLKDVAQNVALSENLPDNIYQIRKERLTHLHESLAKMEGFNQVVIDFLSSDEGSKKIANYVQANRDSLLDAYAVEQKSSKEAEIEDQLKEERRKLNTSIQELVSDEQELQLKIEDLQKLETSVEQADLEKIREQRNITLDYVELQGAKKQLELEVEALEKRKVETEDLMQAVQRNINRSQQDHQLNLIELKNHLDVLSGYSEVETSPQVNIDESAKFITPRGNDKREKRQNLVEAIYDLLSAEGRLISSDQITIFLTAIAQNLIVTLAGNPGSGKTSSVQSLAKAFGLHMNGKYIDIQVQRGWNSDKELLGFHNKLTRNYEPDKFGLYQLLVDLNRLPVEQQLAFVLLDEANLSPIEHYWAGFMGATDSVNAQLKLDQINLQLPKGLRFIATVNYDRTTEQLSHRFLDRSPVIYLDEHEDLTDILELRPQESVNDPLLYSCDTVIDLFGRTTGDRPRFLDLRKVCILNSYKPLSVVRPQSNFSPLIDAYTIQTPG</sequence>
<evidence type="ECO:0000256" key="1">
    <source>
        <dbReference type="SAM" id="Coils"/>
    </source>
</evidence>
<evidence type="ECO:0000313" key="3">
    <source>
        <dbReference type="EMBL" id="PCJ22806.1"/>
    </source>
</evidence>
<feature type="coiled-coil region" evidence="1">
    <location>
        <begin position="332"/>
        <end position="440"/>
    </location>
</feature>
<feature type="domain" description="AAA+ ATPase" evidence="2">
    <location>
        <begin position="519"/>
        <end position="683"/>
    </location>
</feature>
<dbReference type="SMART" id="SM00382">
    <property type="entry name" value="AAA"/>
    <property type="match status" value="1"/>
</dbReference>
<dbReference type="EMBL" id="NVVJ01000050">
    <property type="protein sequence ID" value="PCJ22806.1"/>
    <property type="molecule type" value="Genomic_DNA"/>
</dbReference>
<dbReference type="Proteomes" id="UP000218327">
    <property type="component" value="Unassembled WGS sequence"/>
</dbReference>
<evidence type="ECO:0000259" key="2">
    <source>
        <dbReference type="SMART" id="SM00382"/>
    </source>
</evidence>
<protein>
    <recommendedName>
        <fullName evidence="2">AAA+ ATPase domain-containing protein</fullName>
    </recommendedName>
</protein>
<evidence type="ECO:0000313" key="4">
    <source>
        <dbReference type="Proteomes" id="UP000218327"/>
    </source>
</evidence>
<dbReference type="AlphaFoldDB" id="A0A2A5AVB9"/>
<gene>
    <name evidence="3" type="ORF">COA96_13325</name>
</gene>
<dbReference type="InterPro" id="IPR027417">
    <property type="entry name" value="P-loop_NTPase"/>
</dbReference>
<dbReference type="SUPFAM" id="SSF52540">
    <property type="entry name" value="P-loop containing nucleoside triphosphate hydrolases"/>
    <property type="match status" value="1"/>
</dbReference>
<dbReference type="Gene3D" id="3.40.50.300">
    <property type="entry name" value="P-loop containing nucleotide triphosphate hydrolases"/>
    <property type="match status" value="1"/>
</dbReference>
<reference evidence="4" key="1">
    <citation type="submission" date="2017-08" db="EMBL/GenBank/DDBJ databases">
        <title>A dynamic microbial community with high functional redundancy inhabits the cold, oxic subseafloor aquifer.</title>
        <authorList>
            <person name="Tully B.J."/>
            <person name="Wheat C.G."/>
            <person name="Glazer B.T."/>
            <person name="Huber J.A."/>
        </authorList>
    </citation>
    <scope>NUCLEOTIDE SEQUENCE [LARGE SCALE GENOMIC DNA]</scope>
</reference>
<comment type="caution">
    <text evidence="3">The sequence shown here is derived from an EMBL/GenBank/DDBJ whole genome shotgun (WGS) entry which is preliminary data.</text>
</comment>
<proteinExistence type="predicted"/>
<keyword evidence="1" id="KW-0175">Coiled coil</keyword>
<accession>A0A2A5AVB9</accession>